<dbReference type="Pfam" id="PF02567">
    <property type="entry name" value="PhzC-PhzF"/>
    <property type="match status" value="1"/>
</dbReference>
<evidence type="ECO:0000256" key="1">
    <source>
        <dbReference type="ARBA" id="ARBA00008270"/>
    </source>
</evidence>
<dbReference type="SUPFAM" id="SSF54506">
    <property type="entry name" value="Diaminopimelate epimerase-like"/>
    <property type="match status" value="1"/>
</dbReference>
<proteinExistence type="inferred from homology"/>
<protein>
    <submittedName>
        <fullName evidence="3">PhzF family phenazine biosynthesis isomerase</fullName>
    </submittedName>
</protein>
<gene>
    <name evidence="3" type="ORF">GCM10009802_58240</name>
</gene>
<organism evidence="3 4">
    <name type="scientific">Streptomyces synnematoformans</name>
    <dbReference type="NCBI Taxonomy" id="415721"/>
    <lineage>
        <taxon>Bacteria</taxon>
        <taxon>Bacillati</taxon>
        <taxon>Actinomycetota</taxon>
        <taxon>Actinomycetes</taxon>
        <taxon>Kitasatosporales</taxon>
        <taxon>Streptomycetaceae</taxon>
        <taxon>Streptomyces</taxon>
    </lineage>
</organism>
<dbReference type="Proteomes" id="UP001500443">
    <property type="component" value="Unassembled WGS sequence"/>
</dbReference>
<dbReference type="EMBL" id="BAAAPF010000312">
    <property type="protein sequence ID" value="GAA1501558.1"/>
    <property type="molecule type" value="Genomic_DNA"/>
</dbReference>
<dbReference type="NCBIfam" id="TIGR00654">
    <property type="entry name" value="PhzF_family"/>
    <property type="match status" value="1"/>
</dbReference>
<name>A0ABP4KIJ4_9ACTN</name>
<dbReference type="PANTHER" id="PTHR13774:SF39">
    <property type="entry name" value="BIOSYNTHESIS PROTEIN, PUTATIVE-RELATED"/>
    <property type="match status" value="1"/>
</dbReference>
<reference evidence="4" key="1">
    <citation type="journal article" date="2019" name="Int. J. Syst. Evol. Microbiol.">
        <title>The Global Catalogue of Microorganisms (GCM) 10K type strain sequencing project: providing services to taxonomists for standard genome sequencing and annotation.</title>
        <authorList>
            <consortium name="The Broad Institute Genomics Platform"/>
            <consortium name="The Broad Institute Genome Sequencing Center for Infectious Disease"/>
            <person name="Wu L."/>
            <person name="Ma J."/>
        </authorList>
    </citation>
    <scope>NUCLEOTIDE SEQUENCE [LARGE SCALE GENOMIC DNA]</scope>
    <source>
        <strain evidence="4">JCM 15481</strain>
    </source>
</reference>
<evidence type="ECO:0000256" key="2">
    <source>
        <dbReference type="ARBA" id="ARBA00023235"/>
    </source>
</evidence>
<comment type="caution">
    <text evidence="3">The sequence shown here is derived from an EMBL/GenBank/DDBJ whole genome shotgun (WGS) entry which is preliminary data.</text>
</comment>
<sequence length="283" mass="29290">MTDVLRYTAFATDPAGGNRAGVVLDAAGLTDERMAAIAADVGYSETAFLTPGPADEAGPGRSFTARYFSPAAEVPFCGHATVATAVALAERLGPGGFALHTRPGRVPVAVAEADGVLKATLSSVEPDVRAAADGDVAEALAALRWPAADLDPGLPPRLAFAGAHHLVLAAATRARLADLDYDFDRLRALMERLDLTTVQLVWRESPGVFHVRDPFPVGGVVEDAATGAAAAAFGAYARALGLAGESARLTLHQGHDMGRPSLLEVEMRAGDPRVHVTGAAVRI</sequence>
<dbReference type="RefSeq" id="WP_344293971.1">
    <property type="nucleotide sequence ID" value="NZ_BAAAPF010000312.1"/>
</dbReference>
<evidence type="ECO:0000313" key="3">
    <source>
        <dbReference type="EMBL" id="GAA1501558.1"/>
    </source>
</evidence>
<keyword evidence="2 3" id="KW-0413">Isomerase</keyword>
<dbReference type="GO" id="GO:0016853">
    <property type="term" value="F:isomerase activity"/>
    <property type="evidence" value="ECO:0007669"/>
    <property type="project" value="UniProtKB-KW"/>
</dbReference>
<comment type="similarity">
    <text evidence="1">Belongs to the PhzF family.</text>
</comment>
<dbReference type="InterPro" id="IPR003719">
    <property type="entry name" value="Phenazine_PhzF-like"/>
</dbReference>
<keyword evidence="4" id="KW-1185">Reference proteome</keyword>
<dbReference type="Gene3D" id="3.10.310.10">
    <property type="entry name" value="Diaminopimelate Epimerase, Chain A, domain 1"/>
    <property type="match status" value="2"/>
</dbReference>
<dbReference type="PANTHER" id="PTHR13774">
    <property type="entry name" value="PHENAZINE BIOSYNTHESIS PROTEIN"/>
    <property type="match status" value="1"/>
</dbReference>
<dbReference type="PIRSF" id="PIRSF016184">
    <property type="entry name" value="PhzC_PhzF"/>
    <property type="match status" value="1"/>
</dbReference>
<evidence type="ECO:0000313" key="4">
    <source>
        <dbReference type="Proteomes" id="UP001500443"/>
    </source>
</evidence>
<accession>A0ABP4KIJ4</accession>